<evidence type="ECO:0000313" key="2">
    <source>
        <dbReference type="EMBL" id="GBC63333.1"/>
    </source>
</evidence>
<dbReference type="GO" id="GO:0008808">
    <property type="term" value="F:cardiolipin synthase activity"/>
    <property type="evidence" value="ECO:0007669"/>
    <property type="project" value="TreeGrafter"/>
</dbReference>
<protein>
    <submittedName>
        <fullName evidence="2">Cardiolipin synthase</fullName>
    </submittedName>
</protein>
<sequence length="78" mass="9277">MVDRHYAHIGSANLDTRSLRLNFEMIVEIYSRTTAETLVAHFEEQAERSREMTLRELEARSLLTRMRDALCWLFTPYL</sequence>
<evidence type="ECO:0000313" key="3">
    <source>
        <dbReference type="Proteomes" id="UP000288096"/>
    </source>
</evidence>
<dbReference type="GO" id="GO:0032049">
    <property type="term" value="P:cardiolipin biosynthetic process"/>
    <property type="evidence" value="ECO:0007669"/>
    <property type="project" value="UniProtKB-ARBA"/>
</dbReference>
<comment type="caution">
    <text evidence="2">The sequence shown here is derived from an EMBL/GenBank/DDBJ whole genome shotgun (WGS) entry which is preliminary data.</text>
</comment>
<dbReference type="Pfam" id="PF13091">
    <property type="entry name" value="PLDc_2"/>
    <property type="match status" value="1"/>
</dbReference>
<dbReference type="PANTHER" id="PTHR21248:SF22">
    <property type="entry name" value="PHOSPHOLIPASE D"/>
    <property type="match status" value="1"/>
</dbReference>
<dbReference type="InterPro" id="IPR001736">
    <property type="entry name" value="PLipase_D/transphosphatidylase"/>
</dbReference>
<reference evidence="3" key="1">
    <citation type="submission" date="2017-11" db="EMBL/GenBank/DDBJ databases">
        <authorList>
            <person name="Watanabe M."/>
            <person name="Kojima H."/>
        </authorList>
    </citation>
    <scope>NUCLEOTIDE SEQUENCE [LARGE SCALE GENOMIC DNA]</scope>
    <source>
        <strain evidence="3">Tokyo 01</strain>
    </source>
</reference>
<gene>
    <name evidence="2" type="ORF">DENIS_4327</name>
</gene>
<dbReference type="Proteomes" id="UP000288096">
    <property type="component" value="Unassembled WGS sequence"/>
</dbReference>
<dbReference type="PROSITE" id="PS50035">
    <property type="entry name" value="PLD"/>
    <property type="match status" value="1"/>
</dbReference>
<dbReference type="SUPFAM" id="SSF56024">
    <property type="entry name" value="Phospholipase D/nuclease"/>
    <property type="match status" value="1"/>
</dbReference>
<accession>A0A401G2D1</accession>
<organism evidence="2 3">
    <name type="scientific">Desulfonema ishimotonii</name>
    <dbReference type="NCBI Taxonomy" id="45657"/>
    <lineage>
        <taxon>Bacteria</taxon>
        <taxon>Pseudomonadati</taxon>
        <taxon>Thermodesulfobacteriota</taxon>
        <taxon>Desulfobacteria</taxon>
        <taxon>Desulfobacterales</taxon>
        <taxon>Desulfococcaceae</taxon>
        <taxon>Desulfonema</taxon>
    </lineage>
</organism>
<name>A0A401G2D1_9BACT</name>
<feature type="domain" description="PLD phosphodiesterase" evidence="1">
    <location>
        <begin position="1"/>
        <end position="18"/>
    </location>
</feature>
<reference evidence="3" key="2">
    <citation type="submission" date="2019-01" db="EMBL/GenBank/DDBJ databases">
        <title>Genome sequence of Desulfonema ishimotonii strain Tokyo 01.</title>
        <authorList>
            <person name="Fukui M."/>
        </authorList>
    </citation>
    <scope>NUCLEOTIDE SEQUENCE [LARGE SCALE GENOMIC DNA]</scope>
    <source>
        <strain evidence="3">Tokyo 01</strain>
    </source>
</reference>
<dbReference type="AlphaFoldDB" id="A0A401G2D1"/>
<dbReference type="EMBL" id="BEXT01000001">
    <property type="protein sequence ID" value="GBC63333.1"/>
    <property type="molecule type" value="Genomic_DNA"/>
</dbReference>
<dbReference type="Gene3D" id="3.30.870.10">
    <property type="entry name" value="Endonuclease Chain A"/>
    <property type="match status" value="1"/>
</dbReference>
<evidence type="ECO:0000259" key="1">
    <source>
        <dbReference type="PROSITE" id="PS50035"/>
    </source>
</evidence>
<dbReference type="GO" id="GO:0016020">
    <property type="term" value="C:membrane"/>
    <property type="evidence" value="ECO:0007669"/>
    <property type="project" value="TreeGrafter"/>
</dbReference>
<dbReference type="PANTHER" id="PTHR21248">
    <property type="entry name" value="CARDIOLIPIN SYNTHASE"/>
    <property type="match status" value="1"/>
</dbReference>
<proteinExistence type="predicted"/>
<dbReference type="InterPro" id="IPR025202">
    <property type="entry name" value="PLD-like_dom"/>
</dbReference>
<keyword evidence="3" id="KW-1185">Reference proteome</keyword>